<dbReference type="InterPro" id="IPR043519">
    <property type="entry name" value="NT_sf"/>
</dbReference>
<name>A0A542DZV8_9MICO</name>
<feature type="region of interest" description="Disordered" evidence="1">
    <location>
        <begin position="245"/>
        <end position="272"/>
    </location>
</feature>
<proteinExistence type="predicted"/>
<feature type="domain" description="Polymerase nucleotidyl transferase" evidence="2">
    <location>
        <begin position="12"/>
        <end position="56"/>
    </location>
</feature>
<evidence type="ECO:0000313" key="4">
    <source>
        <dbReference type="Proteomes" id="UP000317893"/>
    </source>
</evidence>
<evidence type="ECO:0000313" key="3">
    <source>
        <dbReference type="EMBL" id="TQJ08613.1"/>
    </source>
</evidence>
<sequence length="272" mass="29245">MPAPVRPVVDDLLDDLAATVPHLVTAVHLVGSAAHGDVHPGVSDLDLVVVLRAKPDPVAMRLLADVVGRATAAHPQWPLDLTWTTTERLRRPPSPNGVLVHHQLADHGLTVLGQPVVGTAAVATDPDALRDFCLAQIADRWTTWWDGAAVLLTRGGRESLRGAGPTAAVLGVVRLHHTLVTGEVLTPCAAAQWALQVAEPEWTRLLEESLRARHTPDRPSLYRNPLQRRRDALRFTDLLMTADEDAFGPGEGFEAVEGGSPVPTTPQAPGRR</sequence>
<reference evidence="3 4" key="1">
    <citation type="submission" date="2019-06" db="EMBL/GenBank/DDBJ databases">
        <title>Sequencing the genomes of 1000 actinobacteria strains.</title>
        <authorList>
            <person name="Klenk H.-P."/>
        </authorList>
    </citation>
    <scope>NUCLEOTIDE SEQUENCE [LARGE SCALE GENOMIC DNA]</scope>
    <source>
        <strain evidence="3 4">DSM 18607</strain>
    </source>
</reference>
<dbReference type="AlphaFoldDB" id="A0A542DZV8"/>
<gene>
    <name evidence="3" type="ORF">FB458_1704</name>
</gene>
<keyword evidence="3" id="KW-0808">Transferase</keyword>
<dbReference type="InterPro" id="IPR002934">
    <property type="entry name" value="Polymerase_NTP_transf_dom"/>
</dbReference>
<evidence type="ECO:0000256" key="1">
    <source>
        <dbReference type="SAM" id="MobiDB-lite"/>
    </source>
</evidence>
<evidence type="ECO:0000259" key="2">
    <source>
        <dbReference type="Pfam" id="PF01909"/>
    </source>
</evidence>
<accession>A0A542DZV8</accession>
<dbReference type="GO" id="GO:0016779">
    <property type="term" value="F:nucleotidyltransferase activity"/>
    <property type="evidence" value="ECO:0007669"/>
    <property type="project" value="InterPro"/>
</dbReference>
<keyword evidence="4" id="KW-1185">Reference proteome</keyword>
<comment type="caution">
    <text evidence="3">The sequence shown here is derived from an EMBL/GenBank/DDBJ whole genome shotgun (WGS) entry which is preliminary data.</text>
</comment>
<dbReference type="Proteomes" id="UP000317893">
    <property type="component" value="Unassembled WGS sequence"/>
</dbReference>
<organism evidence="3 4">
    <name type="scientific">Lapillicoccus jejuensis</name>
    <dbReference type="NCBI Taxonomy" id="402171"/>
    <lineage>
        <taxon>Bacteria</taxon>
        <taxon>Bacillati</taxon>
        <taxon>Actinomycetota</taxon>
        <taxon>Actinomycetes</taxon>
        <taxon>Micrococcales</taxon>
        <taxon>Intrasporangiaceae</taxon>
        <taxon>Lapillicoccus</taxon>
    </lineage>
</organism>
<dbReference type="EMBL" id="VFMN01000001">
    <property type="protein sequence ID" value="TQJ08613.1"/>
    <property type="molecule type" value="Genomic_DNA"/>
</dbReference>
<dbReference type="Pfam" id="PF01909">
    <property type="entry name" value="NTP_transf_2"/>
    <property type="match status" value="1"/>
</dbReference>
<protein>
    <submittedName>
        <fullName evidence="3">Nucleotidyltransferase-like protein</fullName>
    </submittedName>
</protein>
<dbReference type="SUPFAM" id="SSF81301">
    <property type="entry name" value="Nucleotidyltransferase"/>
    <property type="match status" value="1"/>
</dbReference>